<dbReference type="SUPFAM" id="SSF64356">
    <property type="entry name" value="SNARE-like"/>
    <property type="match status" value="1"/>
</dbReference>
<proteinExistence type="predicted"/>
<gene>
    <name evidence="1" type="ORF">GAYE_SCF13G3417</name>
</gene>
<keyword evidence="2" id="KW-1185">Reference proteome</keyword>
<evidence type="ECO:0000313" key="1">
    <source>
        <dbReference type="EMBL" id="KAK4525509.1"/>
    </source>
</evidence>
<dbReference type="InterPro" id="IPR011012">
    <property type="entry name" value="Longin-like_dom_sf"/>
</dbReference>
<dbReference type="GO" id="GO:0006888">
    <property type="term" value="P:endoplasmic reticulum to Golgi vesicle-mediated transport"/>
    <property type="evidence" value="ECO:0007669"/>
    <property type="project" value="InterPro"/>
</dbReference>
<name>A0AAV9IDV9_9RHOD</name>
<dbReference type="GO" id="GO:0005737">
    <property type="term" value="C:cytoplasm"/>
    <property type="evidence" value="ECO:0007669"/>
    <property type="project" value="GOC"/>
</dbReference>
<accession>A0AAV9IDV9</accession>
<organism evidence="1 2">
    <name type="scientific">Galdieria yellowstonensis</name>
    <dbReference type="NCBI Taxonomy" id="3028027"/>
    <lineage>
        <taxon>Eukaryota</taxon>
        <taxon>Rhodophyta</taxon>
        <taxon>Bangiophyceae</taxon>
        <taxon>Galdieriales</taxon>
        <taxon>Galdieriaceae</taxon>
        <taxon>Galdieria</taxon>
    </lineage>
</organism>
<dbReference type="InterPro" id="IPR006722">
    <property type="entry name" value="Sedlin"/>
</dbReference>
<protein>
    <recommendedName>
        <fullName evidence="3">Trafficking protein particle complex subunit</fullName>
    </recommendedName>
</protein>
<dbReference type="Proteomes" id="UP001300502">
    <property type="component" value="Unassembled WGS sequence"/>
</dbReference>
<dbReference type="PANTHER" id="PTHR12403">
    <property type="entry name" value="TRAFFICKING PROTEIN PARTICLE COMPLEX SUBUNIT 2"/>
    <property type="match status" value="1"/>
</dbReference>
<dbReference type="EMBL" id="JANCYU010000031">
    <property type="protein sequence ID" value="KAK4525509.1"/>
    <property type="molecule type" value="Genomic_DNA"/>
</dbReference>
<dbReference type="Pfam" id="PF04628">
    <property type="entry name" value="Sedlin_N"/>
    <property type="match status" value="1"/>
</dbReference>
<evidence type="ECO:0000313" key="2">
    <source>
        <dbReference type="Proteomes" id="UP001300502"/>
    </source>
</evidence>
<sequence>MAAKNSITSEVVDSSPSPIVAIAIVNSSNRPLFTRTYEHPDLVLPSARTGETREQQLHYLLFRSLDFIPGEGKSAREMTADGYLGCINPQEPLPIFAYVTNTSVKILLALVSRTANDMKVKEVLRNIYKAYVANVLNPFYVYNSPIHSTKFSNKLDELKSSWS</sequence>
<reference evidence="1 2" key="1">
    <citation type="submission" date="2022-07" db="EMBL/GenBank/DDBJ databases">
        <title>Genome-wide signatures of adaptation to extreme environments.</title>
        <authorList>
            <person name="Cho C.H."/>
            <person name="Yoon H.S."/>
        </authorList>
    </citation>
    <scope>NUCLEOTIDE SEQUENCE [LARGE SCALE GENOMIC DNA]</scope>
    <source>
        <strain evidence="1 2">108.79 E11</strain>
    </source>
</reference>
<dbReference type="AlphaFoldDB" id="A0AAV9IDV9"/>
<comment type="caution">
    <text evidence="1">The sequence shown here is derived from an EMBL/GenBank/DDBJ whole genome shotgun (WGS) entry which is preliminary data.</text>
</comment>
<evidence type="ECO:0008006" key="3">
    <source>
        <dbReference type="Google" id="ProtNLM"/>
    </source>
</evidence>
<dbReference type="Gene3D" id="3.30.450.70">
    <property type="match status" value="1"/>
</dbReference>